<dbReference type="EMBL" id="KQ414796">
    <property type="protein sequence ID" value="KOC60715.1"/>
    <property type="molecule type" value="Genomic_DNA"/>
</dbReference>
<dbReference type="Pfam" id="PF24664">
    <property type="entry name" value="Monjiviricetes_fusion"/>
    <property type="match status" value="1"/>
</dbReference>
<name>A0A0L7QQ10_9HYME</name>
<keyword evidence="1" id="KW-0732">Signal</keyword>
<evidence type="ECO:0000313" key="2">
    <source>
        <dbReference type="EMBL" id="KOC60715.1"/>
    </source>
</evidence>
<dbReference type="STRING" id="597456.A0A0L7QQ10"/>
<dbReference type="Proteomes" id="UP000053825">
    <property type="component" value="Unassembled WGS sequence"/>
</dbReference>
<sequence>MLSLVILGILTTQASALVEYDCGSRTLNVSTFSTIDSLDCNSEDIQPTAEARNIQLLQLSDFNSAQVTQCKLEIDRTIYYCGMHSYTSIVANGRRQYLFPSTRETCTNLHTTGTIFINPATQITGVRANSTTHYSLTLAGTIGPDGTCSGTSYSDPHGTWSNAIVQAVVKISIRNYEATVKLSSNQIILQSGQRCELQTGNCLDSENGYTYWNTLPTDYCNFHKYDVLYDGKADRVSSRKREGPTIYTVTSGETVFALTQTATTTLCGFTLIKTEHPKLFIIDVNRNGRFKPASTISVNNLDIFTYVNSKFIYVEKHLRTQITQLYKDIITQKCALEKQILNNALTLIHTAREEVAFMITKEPGHTATSAGEAIHVIQCIPVICQLRRTTQCYDELPVTYQNSSYFLTPKSRILKTIGTTRECSTILPTLYKLHGIWYRLTPHAVETVAPQTLKPLTTPHWRYTNPENLANGGIYSSEDLANLRNHIMFPVEKPAIINSIAQGATGRQYSAESIQISNLLDEASLG</sequence>
<keyword evidence="3" id="KW-1185">Reference proteome</keyword>
<accession>A0A0L7QQ10</accession>
<reference evidence="2 3" key="1">
    <citation type="submission" date="2015-07" db="EMBL/GenBank/DDBJ databases">
        <title>The genome of Habropoda laboriosa.</title>
        <authorList>
            <person name="Pan H."/>
            <person name="Kapheim K."/>
        </authorList>
    </citation>
    <scope>NUCLEOTIDE SEQUENCE [LARGE SCALE GENOMIC DNA]</scope>
    <source>
        <strain evidence="2">0110345459</strain>
    </source>
</reference>
<organism evidence="2 3">
    <name type="scientific">Habropoda laboriosa</name>
    <dbReference type="NCBI Taxonomy" id="597456"/>
    <lineage>
        <taxon>Eukaryota</taxon>
        <taxon>Metazoa</taxon>
        <taxon>Ecdysozoa</taxon>
        <taxon>Arthropoda</taxon>
        <taxon>Hexapoda</taxon>
        <taxon>Insecta</taxon>
        <taxon>Pterygota</taxon>
        <taxon>Neoptera</taxon>
        <taxon>Endopterygota</taxon>
        <taxon>Hymenoptera</taxon>
        <taxon>Apocrita</taxon>
        <taxon>Aculeata</taxon>
        <taxon>Apoidea</taxon>
        <taxon>Anthophila</taxon>
        <taxon>Apidae</taxon>
        <taxon>Habropoda</taxon>
    </lineage>
</organism>
<evidence type="ECO:0000313" key="3">
    <source>
        <dbReference type="Proteomes" id="UP000053825"/>
    </source>
</evidence>
<feature type="chain" id="PRO_5005574704" description="Glycoprotein" evidence="1">
    <location>
        <begin position="17"/>
        <end position="526"/>
    </location>
</feature>
<evidence type="ECO:0000256" key="1">
    <source>
        <dbReference type="SAM" id="SignalP"/>
    </source>
</evidence>
<proteinExistence type="predicted"/>
<feature type="signal peptide" evidence="1">
    <location>
        <begin position="1"/>
        <end position="16"/>
    </location>
</feature>
<dbReference type="AlphaFoldDB" id="A0A0L7QQ10"/>
<evidence type="ECO:0008006" key="4">
    <source>
        <dbReference type="Google" id="ProtNLM"/>
    </source>
</evidence>
<protein>
    <recommendedName>
        <fullName evidence="4">Glycoprotein</fullName>
    </recommendedName>
</protein>
<gene>
    <name evidence="2" type="ORF">WH47_07711</name>
</gene>